<dbReference type="RefSeq" id="WP_371941744.1">
    <property type="nucleotide sequence ID" value="NZ_JAXCEH010000008.1"/>
</dbReference>
<gene>
    <name evidence="1" type="ORF">SM436_15325</name>
</gene>
<protein>
    <submittedName>
        <fullName evidence="1">Uncharacterized protein</fullName>
    </submittedName>
</protein>
<dbReference type="Proteomes" id="UP001569904">
    <property type="component" value="Unassembled WGS sequence"/>
</dbReference>
<evidence type="ECO:0000313" key="1">
    <source>
        <dbReference type="EMBL" id="MFA1555059.1"/>
    </source>
</evidence>
<dbReference type="EMBL" id="JAXCEH010000008">
    <property type="protein sequence ID" value="MFA1555059.1"/>
    <property type="molecule type" value="Genomic_DNA"/>
</dbReference>
<name>A0ABV4QWW9_9ACTN</name>
<sequence length="86" mass="8937">MEAARSVRPVDAGHADALLTEAITRAVLGGRIAVAPRYAERCAGAPALDGERPPDAKLGLLTPQELQVARVIAQGMNNVNLLDPVG</sequence>
<evidence type="ECO:0000313" key="2">
    <source>
        <dbReference type="Proteomes" id="UP001569904"/>
    </source>
</evidence>
<accession>A0ABV4QWW9</accession>
<comment type="caution">
    <text evidence="1">The sequence shown here is derived from an EMBL/GenBank/DDBJ whole genome shotgun (WGS) entry which is preliminary data.</text>
</comment>
<keyword evidence="2" id="KW-1185">Reference proteome</keyword>
<organism evidence="1 2">
    <name type="scientific">Actinomadura chokoriensis</name>
    <dbReference type="NCBI Taxonomy" id="454156"/>
    <lineage>
        <taxon>Bacteria</taxon>
        <taxon>Bacillati</taxon>
        <taxon>Actinomycetota</taxon>
        <taxon>Actinomycetes</taxon>
        <taxon>Streptosporangiales</taxon>
        <taxon>Thermomonosporaceae</taxon>
        <taxon>Actinomadura</taxon>
    </lineage>
</organism>
<proteinExistence type="predicted"/>
<reference evidence="1 2" key="1">
    <citation type="submission" date="2023-11" db="EMBL/GenBank/DDBJ databases">
        <title>Actinomadura monticuli sp. nov., isolated from volcanic ash.</title>
        <authorList>
            <person name="Lee S.D."/>
            <person name="Yang H."/>
            <person name="Kim I.S."/>
        </authorList>
    </citation>
    <scope>NUCLEOTIDE SEQUENCE [LARGE SCALE GENOMIC DNA]</scope>
    <source>
        <strain evidence="1 2">DSM 45346</strain>
    </source>
</reference>